<sequence length="71" mass="8071">MKQRITYVVEKPDEFSPDQLSVENSGSSGARFLLKGVKAAKEHRITLGLNELPDEVQHDPFPRLDHDIRLT</sequence>
<evidence type="ECO:0000313" key="1">
    <source>
        <dbReference type="EMBL" id="CBY00975.1"/>
    </source>
</evidence>
<dbReference type="eggNOG" id="ENOG502QS8N">
    <property type="taxonomic scope" value="Eukaryota"/>
</dbReference>
<dbReference type="InParanoid" id="E5ABD4"/>
<dbReference type="OrthoDB" id="5546453at2759"/>
<protein>
    <submittedName>
        <fullName evidence="1">Predicted protein</fullName>
    </submittedName>
</protein>
<organism evidence="2">
    <name type="scientific">Leptosphaeria maculans (strain JN3 / isolate v23.1.3 / race Av1-4-5-6-7-8)</name>
    <name type="common">Blackleg fungus</name>
    <name type="synonym">Phoma lingam</name>
    <dbReference type="NCBI Taxonomy" id="985895"/>
    <lineage>
        <taxon>Eukaryota</taxon>
        <taxon>Fungi</taxon>
        <taxon>Dikarya</taxon>
        <taxon>Ascomycota</taxon>
        <taxon>Pezizomycotina</taxon>
        <taxon>Dothideomycetes</taxon>
        <taxon>Pleosporomycetidae</taxon>
        <taxon>Pleosporales</taxon>
        <taxon>Pleosporineae</taxon>
        <taxon>Leptosphaeriaceae</taxon>
        <taxon>Plenodomus</taxon>
        <taxon>Plenodomus lingam/Leptosphaeria maculans species complex</taxon>
    </lineage>
</organism>
<dbReference type="VEuPathDB" id="FungiDB:LEMA_uP021050.1"/>
<reference evidence="2" key="1">
    <citation type="journal article" date="2011" name="Nat. Commun.">
        <title>Effector diversification within compartments of the Leptosphaeria maculans genome affected by Repeat-Induced Point mutations.</title>
        <authorList>
            <person name="Rouxel T."/>
            <person name="Grandaubert J."/>
            <person name="Hane J.K."/>
            <person name="Hoede C."/>
            <person name="van de Wouw A.P."/>
            <person name="Couloux A."/>
            <person name="Dominguez V."/>
            <person name="Anthouard V."/>
            <person name="Bally P."/>
            <person name="Bourras S."/>
            <person name="Cozijnsen A.J."/>
            <person name="Ciuffetti L.M."/>
            <person name="Degrave A."/>
            <person name="Dilmaghani A."/>
            <person name="Duret L."/>
            <person name="Fudal I."/>
            <person name="Goodwin S.B."/>
            <person name="Gout L."/>
            <person name="Glaser N."/>
            <person name="Linglin J."/>
            <person name="Kema G.H.J."/>
            <person name="Lapalu N."/>
            <person name="Lawrence C.B."/>
            <person name="May K."/>
            <person name="Meyer M."/>
            <person name="Ollivier B."/>
            <person name="Poulain J."/>
            <person name="Schoch C.L."/>
            <person name="Simon A."/>
            <person name="Spatafora J.W."/>
            <person name="Stachowiak A."/>
            <person name="Turgeon B.G."/>
            <person name="Tyler B.M."/>
            <person name="Vincent D."/>
            <person name="Weissenbach J."/>
            <person name="Amselem J."/>
            <person name="Quesneville H."/>
            <person name="Oliver R.P."/>
            <person name="Wincker P."/>
            <person name="Balesdent M.-H."/>
            <person name="Howlett B.J."/>
        </authorList>
    </citation>
    <scope>NUCLEOTIDE SEQUENCE [LARGE SCALE GENOMIC DNA]</scope>
    <source>
        <strain evidence="2">JN3 / isolate v23.1.3 / race Av1-4-5-6-7-8</strain>
    </source>
</reference>
<dbReference type="AlphaFoldDB" id="E5ABD4"/>
<gene>
    <name evidence="1" type="ORF">LEMA_uP021050.1</name>
</gene>
<dbReference type="HOGENOM" id="CLU_2740504_0_0_1"/>
<keyword evidence="2" id="KW-1185">Reference proteome</keyword>
<accession>E5ABD4</accession>
<evidence type="ECO:0000313" key="2">
    <source>
        <dbReference type="Proteomes" id="UP000002668"/>
    </source>
</evidence>
<dbReference type="Proteomes" id="UP000002668">
    <property type="component" value="Genome"/>
</dbReference>
<name>E5ABD4_LEPMJ</name>
<dbReference type="STRING" id="985895.E5ABD4"/>
<dbReference type="EMBL" id="FP929138">
    <property type="protein sequence ID" value="CBY00975.1"/>
    <property type="molecule type" value="Genomic_DNA"/>
</dbReference>
<proteinExistence type="predicted"/>